<evidence type="ECO:0000259" key="3">
    <source>
        <dbReference type="PROSITE" id="PS51711"/>
    </source>
</evidence>
<dbReference type="PRINTS" id="PR00326">
    <property type="entry name" value="GTP1OBG"/>
</dbReference>
<dbReference type="Pfam" id="PF07664">
    <property type="entry name" value="FeoB_C"/>
    <property type="match status" value="1"/>
</dbReference>
<sequence>MNHPVKVAVVGNPNCGKSALFNSLTGLRQKVANYPGATVERRSGSLLGMSTVELLDLPGTYSLTPRSPDEEITRATLMGELEAEDLPRAILCVVDATNLSQHLRFVLELKDLGFPMVLALNMTDLAVREKINIDRLKLEQILGIPVVETVAVRKKGLDEIREKLLEAVKLPKLDAKEPEDVRSRQNRARDIKNEVTLSEGIGHKATRVLDTVFLNMFVGPLILFGLLFLIFQAVFSWAEAPMDMIDGFFGSLQDMIAENMSDGLLASFLSDGLIAGVGSVIIFLPQILILFAFILVLESSGYMVRAAFLMDRIMSRVGLNGRAFIPLISSFACAIPGIMSARAIADPSDRLTTILIAPLMTCSARLPVYTLIIAAFIPNTTIFGGTIGLQGFVMFILYLAGILSALIIAFVLKRSLTKSTPPTFMMELPKYQVPNWRYVGIGLYERSRIFLRRAGTMIMGAMVILWVLSTFPAPPADATEPAIVYSMVGIIGGWLEPIFAPIGFNWEISIALLPGMAAREIAVAALGTVYSLQGSEDVVAGSLVSMLNGAWSLPTALSFLAWFIFAPQCLSTIAVVRRETNSRKWTAFMVAYLFGLAYLSSFLTYHIASAIL</sequence>
<keyword evidence="2" id="KW-0812">Transmembrane</keyword>
<keyword evidence="2" id="KW-1133">Transmembrane helix</keyword>
<feature type="transmembrane region" description="Helical" evidence="2">
    <location>
        <begin position="483"/>
        <end position="504"/>
    </location>
</feature>
<feature type="transmembrane region" description="Helical" evidence="2">
    <location>
        <begin position="317"/>
        <end position="339"/>
    </location>
</feature>
<dbReference type="Pfam" id="PF02421">
    <property type="entry name" value="FeoB_N"/>
    <property type="match status" value="1"/>
</dbReference>
<comment type="caution">
    <text evidence="4">The sequence shown here is derived from an EMBL/GenBank/DDBJ whole genome shotgun (WGS) entry which is preliminary data.</text>
</comment>
<dbReference type="InterPro" id="IPR050860">
    <property type="entry name" value="FeoB_GTPase"/>
</dbReference>
<dbReference type="InterPro" id="IPR011640">
    <property type="entry name" value="Fe2_transport_prot_B_C"/>
</dbReference>
<dbReference type="CDD" id="cd01879">
    <property type="entry name" value="FeoB"/>
    <property type="match status" value="1"/>
</dbReference>
<dbReference type="GO" id="GO:0005525">
    <property type="term" value="F:GTP binding"/>
    <property type="evidence" value="ECO:0007669"/>
    <property type="project" value="InterPro"/>
</dbReference>
<feature type="transmembrane region" description="Helical" evidence="2">
    <location>
        <begin position="588"/>
        <end position="608"/>
    </location>
</feature>
<dbReference type="PROSITE" id="PS51711">
    <property type="entry name" value="G_FEOB"/>
    <property type="match status" value="1"/>
</dbReference>
<gene>
    <name evidence="4" type="ORF">GCM10017044_27170</name>
</gene>
<dbReference type="InterPro" id="IPR030389">
    <property type="entry name" value="G_FEOB_dom"/>
</dbReference>
<dbReference type="EMBL" id="BNCI01000002">
    <property type="protein sequence ID" value="GHF30350.1"/>
    <property type="molecule type" value="Genomic_DNA"/>
</dbReference>
<dbReference type="RefSeq" id="WP_191253864.1">
    <property type="nucleotide sequence ID" value="NZ_BNCI01000002.1"/>
</dbReference>
<feature type="transmembrane region" description="Helical" evidence="2">
    <location>
        <begin position="553"/>
        <end position="576"/>
    </location>
</feature>
<dbReference type="GO" id="GO:0005886">
    <property type="term" value="C:plasma membrane"/>
    <property type="evidence" value="ECO:0007669"/>
    <property type="project" value="TreeGrafter"/>
</dbReference>
<dbReference type="InterPro" id="IPR011642">
    <property type="entry name" value="Gate_dom"/>
</dbReference>
<accession>A0A919AX10</accession>
<organism evidence="4 5">
    <name type="scientific">Kordiimonas sediminis</name>
    <dbReference type="NCBI Taxonomy" id="1735581"/>
    <lineage>
        <taxon>Bacteria</taxon>
        <taxon>Pseudomonadati</taxon>
        <taxon>Pseudomonadota</taxon>
        <taxon>Alphaproteobacteria</taxon>
        <taxon>Kordiimonadales</taxon>
        <taxon>Kordiimonadaceae</taxon>
        <taxon>Kordiimonas</taxon>
    </lineage>
</organism>
<name>A0A919AX10_9PROT</name>
<keyword evidence="2" id="KW-0472">Membrane</keyword>
<dbReference type="Proteomes" id="UP000630923">
    <property type="component" value="Unassembled WGS sequence"/>
</dbReference>
<dbReference type="SUPFAM" id="SSF52540">
    <property type="entry name" value="P-loop containing nucleoside triphosphate hydrolases"/>
    <property type="match status" value="1"/>
</dbReference>
<reference evidence="4" key="1">
    <citation type="journal article" date="2014" name="Int. J. Syst. Evol. Microbiol.">
        <title>Complete genome sequence of Corynebacterium casei LMG S-19264T (=DSM 44701T), isolated from a smear-ripened cheese.</title>
        <authorList>
            <consortium name="US DOE Joint Genome Institute (JGI-PGF)"/>
            <person name="Walter F."/>
            <person name="Albersmeier A."/>
            <person name="Kalinowski J."/>
            <person name="Ruckert C."/>
        </authorList>
    </citation>
    <scope>NUCLEOTIDE SEQUENCE</scope>
    <source>
        <strain evidence="4">KCTC 42590</strain>
    </source>
</reference>
<dbReference type="InterPro" id="IPR006073">
    <property type="entry name" value="GTP-bd"/>
</dbReference>
<dbReference type="Gene3D" id="3.40.50.300">
    <property type="entry name" value="P-loop containing nucleotide triphosphate hydrolases"/>
    <property type="match status" value="1"/>
</dbReference>
<feature type="transmembrane region" description="Helical" evidence="2">
    <location>
        <begin position="351"/>
        <end position="377"/>
    </location>
</feature>
<reference evidence="4" key="2">
    <citation type="submission" date="2020-09" db="EMBL/GenBank/DDBJ databases">
        <authorList>
            <person name="Sun Q."/>
            <person name="Kim S."/>
        </authorList>
    </citation>
    <scope>NUCLEOTIDE SEQUENCE</scope>
    <source>
        <strain evidence="4">KCTC 42590</strain>
    </source>
</reference>
<dbReference type="PANTHER" id="PTHR43185:SF1">
    <property type="entry name" value="FE(2+) TRANSPORTER FEOB"/>
    <property type="match status" value="1"/>
</dbReference>
<protein>
    <recommendedName>
        <fullName evidence="1">Ferrous iron transport protein B</fullName>
    </recommendedName>
</protein>
<dbReference type="AlphaFoldDB" id="A0A919AX10"/>
<dbReference type="InterPro" id="IPR027417">
    <property type="entry name" value="P-loop_NTPase"/>
</dbReference>
<feature type="domain" description="FeoB-type G" evidence="3">
    <location>
        <begin position="4"/>
        <end position="170"/>
    </location>
</feature>
<proteinExistence type="predicted"/>
<evidence type="ECO:0000256" key="1">
    <source>
        <dbReference type="ARBA" id="ARBA00031200"/>
    </source>
</evidence>
<dbReference type="Pfam" id="PF07670">
    <property type="entry name" value="Gate"/>
    <property type="match status" value="2"/>
</dbReference>
<evidence type="ECO:0000256" key="2">
    <source>
        <dbReference type="SAM" id="Phobius"/>
    </source>
</evidence>
<feature type="transmembrane region" description="Helical" evidence="2">
    <location>
        <begin position="273"/>
        <end position="297"/>
    </location>
</feature>
<feature type="transmembrane region" description="Helical" evidence="2">
    <location>
        <begin position="454"/>
        <end position="471"/>
    </location>
</feature>
<feature type="transmembrane region" description="Helical" evidence="2">
    <location>
        <begin position="389"/>
        <end position="412"/>
    </location>
</feature>
<evidence type="ECO:0000313" key="4">
    <source>
        <dbReference type="EMBL" id="GHF30350.1"/>
    </source>
</evidence>
<dbReference type="GO" id="GO:0015093">
    <property type="term" value="F:ferrous iron transmembrane transporter activity"/>
    <property type="evidence" value="ECO:0007669"/>
    <property type="project" value="InterPro"/>
</dbReference>
<dbReference type="PANTHER" id="PTHR43185">
    <property type="entry name" value="FERROUS IRON TRANSPORT PROTEIN B"/>
    <property type="match status" value="1"/>
</dbReference>
<feature type="transmembrane region" description="Helical" evidence="2">
    <location>
        <begin position="212"/>
        <end position="235"/>
    </location>
</feature>
<evidence type="ECO:0000313" key="5">
    <source>
        <dbReference type="Proteomes" id="UP000630923"/>
    </source>
</evidence>
<keyword evidence="5" id="KW-1185">Reference proteome</keyword>